<dbReference type="SMART" id="SM01130">
    <property type="entry name" value="DHDPS"/>
    <property type="match status" value="1"/>
</dbReference>
<dbReference type="PANTHER" id="PTHR12128">
    <property type="entry name" value="DIHYDRODIPICOLINATE SYNTHASE"/>
    <property type="match status" value="1"/>
</dbReference>
<dbReference type="CDD" id="cd00408">
    <property type="entry name" value="DHDPS-like"/>
    <property type="match status" value="1"/>
</dbReference>
<evidence type="ECO:0000313" key="3">
    <source>
        <dbReference type="Proteomes" id="UP001345013"/>
    </source>
</evidence>
<dbReference type="SUPFAM" id="SSF51569">
    <property type="entry name" value="Aldolase"/>
    <property type="match status" value="1"/>
</dbReference>
<evidence type="ECO:0000256" key="1">
    <source>
        <dbReference type="PIRNR" id="PIRNR001365"/>
    </source>
</evidence>
<accession>A0ABR0KFZ8</accession>
<dbReference type="InterPro" id="IPR013785">
    <property type="entry name" value="Aldolase_TIM"/>
</dbReference>
<reference evidence="2 3" key="1">
    <citation type="submission" date="2023-08" db="EMBL/GenBank/DDBJ databases">
        <title>Black Yeasts Isolated from many extreme environments.</title>
        <authorList>
            <person name="Coleine C."/>
            <person name="Stajich J.E."/>
            <person name="Selbmann L."/>
        </authorList>
    </citation>
    <scope>NUCLEOTIDE SEQUENCE [LARGE SCALE GENOMIC DNA]</scope>
    <source>
        <strain evidence="2 3">CCFEE 5885</strain>
    </source>
</reference>
<proteinExistence type="inferred from homology"/>
<organism evidence="2 3">
    <name type="scientific">Lithohypha guttulata</name>
    <dbReference type="NCBI Taxonomy" id="1690604"/>
    <lineage>
        <taxon>Eukaryota</taxon>
        <taxon>Fungi</taxon>
        <taxon>Dikarya</taxon>
        <taxon>Ascomycota</taxon>
        <taxon>Pezizomycotina</taxon>
        <taxon>Eurotiomycetes</taxon>
        <taxon>Chaetothyriomycetidae</taxon>
        <taxon>Chaetothyriales</taxon>
        <taxon>Trichomeriaceae</taxon>
        <taxon>Lithohypha</taxon>
    </lineage>
</organism>
<evidence type="ECO:0008006" key="4">
    <source>
        <dbReference type="Google" id="ProtNLM"/>
    </source>
</evidence>
<comment type="caution">
    <text evidence="2">The sequence shown here is derived from an EMBL/GenBank/DDBJ whole genome shotgun (WGS) entry which is preliminary data.</text>
</comment>
<dbReference type="Pfam" id="PF00701">
    <property type="entry name" value="DHDPS"/>
    <property type="match status" value="1"/>
</dbReference>
<dbReference type="Proteomes" id="UP001345013">
    <property type="component" value="Unassembled WGS sequence"/>
</dbReference>
<keyword evidence="3" id="KW-1185">Reference proteome</keyword>
<dbReference type="Gene3D" id="3.20.20.70">
    <property type="entry name" value="Aldolase class I"/>
    <property type="match status" value="1"/>
</dbReference>
<dbReference type="EMBL" id="JAVRRG010000028">
    <property type="protein sequence ID" value="KAK5095416.1"/>
    <property type="molecule type" value="Genomic_DNA"/>
</dbReference>
<dbReference type="PRINTS" id="PR00146">
    <property type="entry name" value="DHPICSNTHASE"/>
</dbReference>
<comment type="similarity">
    <text evidence="1">Belongs to the DapA family.</text>
</comment>
<protein>
    <recommendedName>
        <fullName evidence="4">Dihydrodipicolinate synthetase</fullName>
    </recommendedName>
</protein>
<dbReference type="PIRSF" id="PIRSF001365">
    <property type="entry name" value="DHDPS"/>
    <property type="match status" value="1"/>
</dbReference>
<sequence length="323" mass="34323">MAEHSYPVPRPGVYVPAITFFNPSTDALCPQEQSAYYKHLSSTGLKGLVILGTNAETFLLTREERRTLLQLARSAIGPSFPIIAGVGGHSTAQVLEYINDAHEAGANYALVLPCAYFGKQTTPEVVKAFFAQVADASPLPIIMYNFPAVCNGLDLDSEIIAEIAQHPKVVGVKLTCGSVAKIARLNATFPLSRFAVFGGQSDFLVGGLAAGSAGCIAAFGNIFPRLIVRIYDLWTAGKQEEAKKLQSIAALAESPTKAGIANTKYAAAEFSASKAGIKNAVELLKPRRPYVEPVEAAKAKIRSAMGQANEVEIGIENESASHL</sequence>
<dbReference type="InterPro" id="IPR002220">
    <property type="entry name" value="DapA-like"/>
</dbReference>
<gene>
    <name evidence="2" type="ORF">LTR24_003128</name>
</gene>
<evidence type="ECO:0000313" key="2">
    <source>
        <dbReference type="EMBL" id="KAK5095416.1"/>
    </source>
</evidence>
<name>A0ABR0KFZ8_9EURO</name>
<keyword evidence="1" id="KW-0456">Lyase</keyword>
<dbReference type="PANTHER" id="PTHR12128:SF47">
    <property type="entry name" value="DIHYDRODIPICOLINATE SYNTHASE-RELATED"/>
    <property type="match status" value="1"/>
</dbReference>